<evidence type="ECO:0000313" key="2">
    <source>
        <dbReference type="EMBL" id="QOW44961.1"/>
    </source>
</evidence>
<dbReference type="Pfam" id="PF12680">
    <property type="entry name" value="SnoaL_2"/>
    <property type="match status" value="1"/>
</dbReference>
<dbReference type="SUPFAM" id="SSF54427">
    <property type="entry name" value="NTF2-like"/>
    <property type="match status" value="1"/>
</dbReference>
<dbReference type="InterPro" id="IPR037401">
    <property type="entry name" value="SnoaL-like"/>
</dbReference>
<organism evidence="2 3">
    <name type="scientific">Acinetobacter piscicola</name>
    <dbReference type="NCBI Taxonomy" id="2006115"/>
    <lineage>
        <taxon>Bacteria</taxon>
        <taxon>Pseudomonadati</taxon>
        <taxon>Pseudomonadota</taxon>
        <taxon>Gammaproteobacteria</taxon>
        <taxon>Moraxellales</taxon>
        <taxon>Moraxellaceae</taxon>
        <taxon>Acinetobacter</taxon>
    </lineage>
</organism>
<accession>A0A7S7AGJ1</accession>
<name>A0A7S7AGJ1_9GAMM</name>
<evidence type="ECO:0000313" key="3">
    <source>
        <dbReference type="Proteomes" id="UP000593966"/>
    </source>
</evidence>
<dbReference type="InterPro" id="IPR032710">
    <property type="entry name" value="NTF2-like_dom_sf"/>
</dbReference>
<dbReference type="PROSITE" id="PS51257">
    <property type="entry name" value="PROKAR_LIPOPROTEIN"/>
    <property type="match status" value="1"/>
</dbReference>
<proteinExistence type="predicted"/>
<sequence length="170" mass="19073">MLHATLKKALISNAIVLPLLITACSQSPIQNSQSSATTTLTTAQNSAEQNKKIVIDFYEGVFLKHQVKEYADRYIGDQYIQHNPHVPDGKAPFVNYFIGHFKENPEAKSVIKRAVAEGNLVFLHVHSTQNTQDRGVAIVDIFRVENDKIVEHWDVQQAIPEQSANSNTMF</sequence>
<gene>
    <name evidence="2" type="ORF">G0028_03070</name>
</gene>
<dbReference type="AlphaFoldDB" id="A0A7S7AGJ1"/>
<dbReference type="InterPro" id="IPR009959">
    <property type="entry name" value="Cyclase_SnoaL-like"/>
</dbReference>
<feature type="domain" description="SnoaL-like" evidence="1">
    <location>
        <begin position="56"/>
        <end position="152"/>
    </location>
</feature>
<keyword evidence="3" id="KW-1185">Reference proteome</keyword>
<dbReference type="PANTHER" id="PTHR38436:SF1">
    <property type="entry name" value="ESTER CYCLASE"/>
    <property type="match status" value="1"/>
</dbReference>
<dbReference type="RefSeq" id="WP_180047492.1">
    <property type="nucleotide sequence ID" value="NZ_CP048659.1"/>
</dbReference>
<dbReference type="GO" id="GO:0030638">
    <property type="term" value="P:polyketide metabolic process"/>
    <property type="evidence" value="ECO:0007669"/>
    <property type="project" value="InterPro"/>
</dbReference>
<dbReference type="Gene3D" id="3.10.450.50">
    <property type="match status" value="1"/>
</dbReference>
<dbReference type="Proteomes" id="UP000593966">
    <property type="component" value="Chromosome"/>
</dbReference>
<protein>
    <submittedName>
        <fullName evidence="2">Polyketide cyclase</fullName>
    </submittedName>
</protein>
<dbReference type="PANTHER" id="PTHR38436">
    <property type="entry name" value="POLYKETIDE CYCLASE SNOAL-LIKE DOMAIN"/>
    <property type="match status" value="1"/>
</dbReference>
<reference evidence="2 3" key="1">
    <citation type="submission" date="2020-02" db="EMBL/GenBank/DDBJ databases">
        <title>Tigecycline-resistant Acinetobacter species from pigs and migratory birds.</title>
        <authorList>
            <person name="Chen C."/>
            <person name="Sun J."/>
            <person name="Liao X.-P."/>
            <person name="Liu Y.-H."/>
        </authorList>
    </citation>
    <scope>NUCLEOTIDE SEQUENCE [LARGE SCALE GENOMIC DNA]</scope>
    <source>
        <strain evidence="2 3">YH12207_T</strain>
    </source>
</reference>
<evidence type="ECO:0000259" key="1">
    <source>
        <dbReference type="Pfam" id="PF12680"/>
    </source>
</evidence>
<dbReference type="EMBL" id="CP048659">
    <property type="protein sequence ID" value="QOW44961.1"/>
    <property type="molecule type" value="Genomic_DNA"/>
</dbReference>